<dbReference type="InterPro" id="IPR021104">
    <property type="entry name" value="KfrA_DNA-bd_N"/>
</dbReference>
<dbReference type="Pfam" id="PF11740">
    <property type="entry name" value="KfrA_N"/>
    <property type="match status" value="1"/>
</dbReference>
<proteinExistence type="predicted"/>
<comment type="caution">
    <text evidence="3">The sequence shown here is derived from an EMBL/GenBank/DDBJ whole genome shotgun (WGS) entry which is preliminary data.</text>
</comment>
<reference evidence="3" key="2">
    <citation type="journal article" date="2014" name="ISME J.">
        <title>Microbial stratification in low pH oxic and suboxic macroscopic growths along an acid mine drainage.</title>
        <authorList>
            <person name="Mendez-Garcia C."/>
            <person name="Mesa V."/>
            <person name="Sprenger R.R."/>
            <person name="Richter M."/>
            <person name="Diez M.S."/>
            <person name="Solano J."/>
            <person name="Bargiela R."/>
            <person name="Golyshina O.V."/>
            <person name="Manteca A."/>
            <person name="Ramos J.L."/>
            <person name="Gallego J.R."/>
            <person name="Llorente I."/>
            <person name="Martins Dos Santos V.A."/>
            <person name="Jensen O.N."/>
            <person name="Pelaez A.I."/>
            <person name="Sanchez J."/>
            <person name="Ferrer M."/>
        </authorList>
    </citation>
    <scope>NUCLEOTIDE SEQUENCE</scope>
</reference>
<protein>
    <submittedName>
        <fullName evidence="3">Cointegrate resolution protein</fullName>
    </submittedName>
</protein>
<accession>T0ZXG8</accession>
<evidence type="ECO:0000313" key="3">
    <source>
        <dbReference type="EMBL" id="EQD33384.1"/>
    </source>
</evidence>
<evidence type="ECO:0000259" key="2">
    <source>
        <dbReference type="Pfam" id="PF11740"/>
    </source>
</evidence>
<organism evidence="3">
    <name type="scientific">mine drainage metagenome</name>
    <dbReference type="NCBI Taxonomy" id="410659"/>
    <lineage>
        <taxon>unclassified sequences</taxon>
        <taxon>metagenomes</taxon>
        <taxon>ecological metagenomes</taxon>
    </lineage>
</organism>
<reference evidence="3" key="1">
    <citation type="submission" date="2013-08" db="EMBL/GenBank/DDBJ databases">
        <authorList>
            <person name="Mendez C."/>
            <person name="Richter M."/>
            <person name="Ferrer M."/>
            <person name="Sanchez J."/>
        </authorList>
    </citation>
    <scope>NUCLEOTIDE SEQUENCE</scope>
</reference>
<dbReference type="AlphaFoldDB" id="T0ZXG8"/>
<sequence>MSSPAGTPATESPSARRSAPISREAVFDAAWALTKAGSRPTIERIRLYLGNGTPRGSPNTVNTFLTQWWEQLAVRVAGGPVEAIPGLPPSVSATLETLWNQALVAAKEKWRDELAGR</sequence>
<gene>
    <name evidence="3" type="ORF">B1A_19067</name>
</gene>
<name>T0ZXG8_9ZZZZ</name>
<evidence type="ECO:0000256" key="1">
    <source>
        <dbReference type="SAM" id="MobiDB-lite"/>
    </source>
</evidence>
<feature type="non-terminal residue" evidence="3">
    <location>
        <position position="117"/>
    </location>
</feature>
<dbReference type="EMBL" id="AUZX01014066">
    <property type="protein sequence ID" value="EQD33384.1"/>
    <property type="molecule type" value="Genomic_DNA"/>
</dbReference>
<feature type="region of interest" description="Disordered" evidence="1">
    <location>
        <begin position="1"/>
        <end position="20"/>
    </location>
</feature>
<feature type="domain" description="KfrA N-terminal DNA-binding" evidence="2">
    <location>
        <begin position="23"/>
        <end position="113"/>
    </location>
</feature>
<feature type="compositionally biased region" description="Low complexity" evidence="1">
    <location>
        <begin position="11"/>
        <end position="20"/>
    </location>
</feature>